<dbReference type="KEGG" id="smo:SELMODRAFT_439785"/>
<evidence type="ECO:0000313" key="4">
    <source>
        <dbReference type="Proteomes" id="UP000001514"/>
    </source>
</evidence>
<dbReference type="InterPro" id="IPR014772">
    <property type="entry name" value="Munc13_dom-2"/>
</dbReference>
<organism evidence="4">
    <name type="scientific">Selaginella moellendorffii</name>
    <name type="common">Spikemoss</name>
    <dbReference type="NCBI Taxonomy" id="88036"/>
    <lineage>
        <taxon>Eukaryota</taxon>
        <taxon>Viridiplantae</taxon>
        <taxon>Streptophyta</taxon>
        <taxon>Embryophyta</taxon>
        <taxon>Tracheophyta</taxon>
        <taxon>Lycopodiopsida</taxon>
        <taxon>Selaginellales</taxon>
        <taxon>Selaginellaceae</taxon>
        <taxon>Selaginella</taxon>
    </lineage>
</organism>
<proteinExistence type="predicted"/>
<dbReference type="InterPro" id="IPR022740">
    <property type="entry name" value="Polyphenol_oxidase_C"/>
</dbReference>
<dbReference type="EMBL" id="GL377573">
    <property type="protein sequence ID" value="EFJ31850.1"/>
    <property type="molecule type" value="Genomic_DNA"/>
</dbReference>
<evidence type="ECO:0008006" key="5">
    <source>
        <dbReference type="Google" id="ProtNLM"/>
    </source>
</evidence>
<dbReference type="InterPro" id="IPR057984">
    <property type="entry name" value="PATROL1_C"/>
</dbReference>
<dbReference type="InterPro" id="IPR014770">
    <property type="entry name" value="Munc13_1"/>
</dbReference>
<dbReference type="Gramene" id="EFJ31850">
    <property type="protein sequence ID" value="EFJ31850"/>
    <property type="gene ID" value="SELMODRAFT_439785"/>
</dbReference>
<dbReference type="PANTHER" id="PTHR31280">
    <property type="entry name" value="PROTEIN UNC-13 HOMOLOG"/>
    <property type="match status" value="1"/>
</dbReference>
<evidence type="ECO:0000313" key="3">
    <source>
        <dbReference type="EMBL" id="EFJ31850.1"/>
    </source>
</evidence>
<dbReference type="Pfam" id="PF25761">
    <property type="entry name" value="TPR_PATROL1"/>
    <property type="match status" value="1"/>
</dbReference>
<keyword evidence="4" id="KW-1185">Reference proteome</keyword>
<dbReference type="PANTHER" id="PTHR31280:SF2">
    <property type="entry name" value="PROTEIN UNC-13 HOMOLOG"/>
    <property type="match status" value="1"/>
</dbReference>
<gene>
    <name evidence="3" type="ORF">SELMODRAFT_439785</name>
</gene>
<feature type="domain" description="MHD2" evidence="2">
    <location>
        <begin position="821"/>
        <end position="931"/>
    </location>
</feature>
<name>D8R798_SELML</name>
<dbReference type="HOGENOM" id="CLU_009468_2_0_1"/>
<dbReference type="PROSITE" id="PS51258">
    <property type="entry name" value="MHD1"/>
    <property type="match status" value="1"/>
</dbReference>
<feature type="domain" description="MHD1" evidence="1">
    <location>
        <begin position="545"/>
        <end position="687"/>
    </location>
</feature>
<dbReference type="InParanoid" id="D8R798"/>
<dbReference type="GO" id="GO:0004097">
    <property type="term" value="F:catechol oxidase activity"/>
    <property type="evidence" value="ECO:0007669"/>
    <property type="project" value="InterPro"/>
</dbReference>
<sequence>MESEIERLRSDRRELLEYILAINSKIVVTPLDGVNYDSIDVKYVLDRARKGLTMDIAAAFNSPPPQENNDTVLSTSPVGEEIADGGSCPSVEAPFKFQEGEQIKNADEIALCLPAFETGLSDDDIRETAYEVLLASVGAAGGLMKKEESVSRSGKWKPQSKASGLACLMSIMRKQLEISEENDKRTTDALFHASSGRLGKRTDSLLVPLELLCNTKREIFPDGTTYLNWQKRLLNIVREGVLNNYHWNLDRSDHLAMELMASISNVETSAAKDRTDALKRVKDVYLAISGRNGKSEEPCHWADGYYLNVRLYEKLLFGIFDPVNSSQFIEEAEELLELLKSTWRVLGLNQIVHDTCFTWVIFKQFVVTGEFSLLQHAQRQMKLITFDRPRTVAERAYLKTTKHGNLDVSYVQAVLGSIKSWIDKQLNDYHLYFQHDRTKMEAVLAIVVTSARLLTEEETKAPGISNTLVIAKLIEGYISSSIKEAYARVHTKKLADYDITFFSPLLCRWGPLSVAVTASVLHAAYFKELKPCLERLSTSPDDEVTSLLYAADNLEQYLLDLVTSAENGDGKVAEYKAQMIPYELDKIPGNWSMRCITTKFEELSNGVESAFMEENWEPLSPEERYGRSASDIFKAIDKVVDSFFGIEFPIRASHIKNLIDALENAVQLYSDKLHKQLGDKADLIPPAPALTRHKKEISIKVFSKRKVSDPHLPDEKRSSELNALTTAKLCMRLNTLHFVLNQLNLLQENIKQKWLTKRAQYSSGSQIKSKQSEEILPGFETSKKFVTWVLEQTCEFTGFKLIFWDMREAYVDTLYKGNVGQCRIEKVVNGLDTALGQLCEVLVEPLRDQVVFGLLEASLEGFLWVLLDGGPFRSFSQADTEILEQDLNILKDFFVADGDGLPRVTVNNAASQVHQILNLYRLEHERIDMALHHREDLYFRDRLYLQARAHEALVAVGRAFRMRRVPCHLALVAVKRTLHNRSSITARKKNLCLSLSVSVSRMAQENFQLLKSVEDPSQAQHQEVAVEKKPVTFRVPRTPEIPRELLATKPKDRIDELLVLEGIDIPGCKLVLDVYLNLPIADENMRHDIAEYVGSFYCITPRRSDQKFSIRSNLEILELDNAKEITVTVVPRGGCHTEVPIRGANIVYA</sequence>
<reference evidence="3 4" key="1">
    <citation type="journal article" date="2011" name="Science">
        <title>The Selaginella genome identifies genetic changes associated with the evolution of vascular plants.</title>
        <authorList>
            <person name="Banks J.A."/>
            <person name="Nishiyama T."/>
            <person name="Hasebe M."/>
            <person name="Bowman J.L."/>
            <person name="Gribskov M."/>
            <person name="dePamphilis C."/>
            <person name="Albert V.A."/>
            <person name="Aono N."/>
            <person name="Aoyama T."/>
            <person name="Ambrose B.A."/>
            <person name="Ashton N.W."/>
            <person name="Axtell M.J."/>
            <person name="Barker E."/>
            <person name="Barker M.S."/>
            <person name="Bennetzen J.L."/>
            <person name="Bonawitz N.D."/>
            <person name="Chapple C."/>
            <person name="Cheng C."/>
            <person name="Correa L.G."/>
            <person name="Dacre M."/>
            <person name="DeBarry J."/>
            <person name="Dreyer I."/>
            <person name="Elias M."/>
            <person name="Engstrom E.M."/>
            <person name="Estelle M."/>
            <person name="Feng L."/>
            <person name="Finet C."/>
            <person name="Floyd S.K."/>
            <person name="Frommer W.B."/>
            <person name="Fujita T."/>
            <person name="Gramzow L."/>
            <person name="Gutensohn M."/>
            <person name="Harholt J."/>
            <person name="Hattori M."/>
            <person name="Heyl A."/>
            <person name="Hirai T."/>
            <person name="Hiwatashi Y."/>
            <person name="Ishikawa M."/>
            <person name="Iwata M."/>
            <person name="Karol K.G."/>
            <person name="Koehler B."/>
            <person name="Kolukisaoglu U."/>
            <person name="Kubo M."/>
            <person name="Kurata T."/>
            <person name="Lalonde S."/>
            <person name="Li K."/>
            <person name="Li Y."/>
            <person name="Litt A."/>
            <person name="Lyons E."/>
            <person name="Manning G."/>
            <person name="Maruyama T."/>
            <person name="Michael T.P."/>
            <person name="Mikami K."/>
            <person name="Miyazaki S."/>
            <person name="Morinaga S."/>
            <person name="Murata T."/>
            <person name="Mueller-Roeber B."/>
            <person name="Nelson D.R."/>
            <person name="Obara M."/>
            <person name="Oguri Y."/>
            <person name="Olmstead R.G."/>
            <person name="Onodera N."/>
            <person name="Petersen B.L."/>
            <person name="Pils B."/>
            <person name="Prigge M."/>
            <person name="Rensing S.A."/>
            <person name="Riano-Pachon D.M."/>
            <person name="Roberts A.W."/>
            <person name="Sato Y."/>
            <person name="Scheller H.V."/>
            <person name="Schulz B."/>
            <person name="Schulz C."/>
            <person name="Shakirov E.V."/>
            <person name="Shibagaki N."/>
            <person name="Shinohara N."/>
            <person name="Shippen D.E."/>
            <person name="Soerensen I."/>
            <person name="Sotooka R."/>
            <person name="Sugimoto N."/>
            <person name="Sugita M."/>
            <person name="Sumikawa N."/>
            <person name="Tanurdzic M."/>
            <person name="Theissen G."/>
            <person name="Ulvskov P."/>
            <person name="Wakazuki S."/>
            <person name="Weng J.K."/>
            <person name="Willats W.W."/>
            <person name="Wipf D."/>
            <person name="Wolf P.G."/>
            <person name="Yang L."/>
            <person name="Zimmer A.D."/>
            <person name="Zhu Q."/>
            <person name="Mitros T."/>
            <person name="Hellsten U."/>
            <person name="Loque D."/>
            <person name="Otillar R."/>
            <person name="Salamov A."/>
            <person name="Schmutz J."/>
            <person name="Shapiro H."/>
            <person name="Lindquist E."/>
            <person name="Lucas S."/>
            <person name="Rokhsar D."/>
            <person name="Grigoriev I.V."/>
        </authorList>
    </citation>
    <scope>NUCLEOTIDE SEQUENCE [LARGE SCALE GENOMIC DNA]</scope>
</reference>
<evidence type="ECO:0000259" key="2">
    <source>
        <dbReference type="PROSITE" id="PS51259"/>
    </source>
</evidence>
<evidence type="ECO:0000259" key="1">
    <source>
        <dbReference type="PROSITE" id="PS51258"/>
    </source>
</evidence>
<dbReference type="InterPro" id="IPR008528">
    <property type="entry name" value="unc-13_homologue"/>
</dbReference>
<accession>D8R798</accession>
<dbReference type="STRING" id="88036.D8R798"/>
<protein>
    <recommendedName>
        <fullName evidence="5">MHD1 domain-containing protein</fullName>
    </recommendedName>
</protein>
<dbReference type="eggNOG" id="ENOG502QT32">
    <property type="taxonomic scope" value="Eukaryota"/>
</dbReference>
<dbReference type="Pfam" id="PF12143">
    <property type="entry name" value="PPO1_KFDV"/>
    <property type="match status" value="1"/>
</dbReference>
<dbReference type="PROSITE" id="PS51259">
    <property type="entry name" value="MHD2"/>
    <property type="match status" value="1"/>
</dbReference>
<dbReference type="AlphaFoldDB" id="D8R798"/>
<dbReference type="Proteomes" id="UP000001514">
    <property type="component" value="Unassembled WGS sequence"/>
</dbReference>
<dbReference type="Gene3D" id="1.10.357.50">
    <property type="match status" value="1"/>
</dbReference>